<evidence type="ECO:0000256" key="1">
    <source>
        <dbReference type="SAM" id="MobiDB-lite"/>
    </source>
</evidence>
<organism evidence="2 3">
    <name type="scientific">Microbispora siamensis</name>
    <dbReference type="NCBI Taxonomy" id="564413"/>
    <lineage>
        <taxon>Bacteria</taxon>
        <taxon>Bacillati</taxon>
        <taxon>Actinomycetota</taxon>
        <taxon>Actinomycetes</taxon>
        <taxon>Streptosporangiales</taxon>
        <taxon>Streptosporangiaceae</taxon>
        <taxon>Microbispora</taxon>
    </lineage>
</organism>
<dbReference type="EMBL" id="BOOF01000029">
    <property type="protein sequence ID" value="GIH63985.1"/>
    <property type="molecule type" value="Genomic_DNA"/>
</dbReference>
<keyword evidence="3" id="KW-1185">Reference proteome</keyword>
<name>A0ABQ4GRK8_9ACTN</name>
<feature type="region of interest" description="Disordered" evidence="1">
    <location>
        <begin position="117"/>
        <end position="157"/>
    </location>
</feature>
<proteinExistence type="predicted"/>
<dbReference type="RefSeq" id="WP_204050330.1">
    <property type="nucleotide sequence ID" value="NZ_BOOF01000029.1"/>
</dbReference>
<reference evidence="2 3" key="1">
    <citation type="submission" date="2021-01" db="EMBL/GenBank/DDBJ databases">
        <title>Whole genome shotgun sequence of Microbispora siamensis NBRC 104113.</title>
        <authorList>
            <person name="Komaki H."/>
            <person name="Tamura T."/>
        </authorList>
    </citation>
    <scope>NUCLEOTIDE SEQUENCE [LARGE SCALE GENOMIC DNA]</scope>
    <source>
        <strain evidence="2 3">NBRC 104113</strain>
    </source>
</reference>
<comment type="caution">
    <text evidence="2">The sequence shown here is derived from an EMBL/GenBank/DDBJ whole genome shotgun (WGS) entry which is preliminary data.</text>
</comment>
<protein>
    <submittedName>
        <fullName evidence="2">Uncharacterized protein</fullName>
    </submittedName>
</protein>
<evidence type="ECO:0000313" key="2">
    <source>
        <dbReference type="EMBL" id="GIH63985.1"/>
    </source>
</evidence>
<sequence>MTSNMPSAFPALPFSAVTFPDDGYLVVPLELIDGTLSDGAVVFWLLLVRLAEGHDEVEVALEQLQRHTGRTVAEINGYVRELHGWLGETRKGRMPGTYVFQIRRRPSVQRLKEWAADLEEPAPQPMPDAHRPSGPPAGPKHHAQFWRGLVDDAPPQL</sequence>
<accession>A0ABQ4GRK8</accession>
<dbReference type="Proteomes" id="UP000660454">
    <property type="component" value="Unassembled WGS sequence"/>
</dbReference>
<gene>
    <name evidence="2" type="ORF">Msi02_48020</name>
</gene>
<evidence type="ECO:0000313" key="3">
    <source>
        <dbReference type="Proteomes" id="UP000660454"/>
    </source>
</evidence>